<evidence type="ECO:0000313" key="3">
    <source>
        <dbReference type="Proteomes" id="UP000271974"/>
    </source>
</evidence>
<organism evidence="2 3">
    <name type="scientific">Elysia chlorotica</name>
    <name type="common">Eastern emerald elysia</name>
    <name type="synonym">Sea slug</name>
    <dbReference type="NCBI Taxonomy" id="188477"/>
    <lineage>
        <taxon>Eukaryota</taxon>
        <taxon>Metazoa</taxon>
        <taxon>Spiralia</taxon>
        <taxon>Lophotrochozoa</taxon>
        <taxon>Mollusca</taxon>
        <taxon>Gastropoda</taxon>
        <taxon>Heterobranchia</taxon>
        <taxon>Euthyneura</taxon>
        <taxon>Panpulmonata</taxon>
        <taxon>Sacoglossa</taxon>
        <taxon>Placobranchoidea</taxon>
        <taxon>Plakobranchidae</taxon>
        <taxon>Elysia</taxon>
    </lineage>
</organism>
<name>A0A3S1C6H7_ELYCH</name>
<feature type="compositionally biased region" description="Basic and acidic residues" evidence="1">
    <location>
        <begin position="143"/>
        <end position="161"/>
    </location>
</feature>
<accession>A0A3S1C6H7</accession>
<feature type="region of interest" description="Disordered" evidence="1">
    <location>
        <begin position="142"/>
        <end position="161"/>
    </location>
</feature>
<sequence>MAALVRLTEQMDDIINNIYDRKNQAEEERLLEYKSAVRVQAWFRASRVRSYLKHANESATKVQRAWRGFLGRRYFRVLLKNTLFIMKLNHYNKMSCKIQKIWRGYYVRKYIFNYYSRRRYLEALQVKNETIRAELAEFAEQQDAARKREEEKNEKKRQEYKARKMHHLVSTEVMPGIYNSPFLPYPSEVEYLLRSVKPLIRKKTPDKEPKFDPVCASYNPKPPTVLPPIPQKPQGPFREPADVQKQRYKPFQPSLRVATDFLSLEKARQQLKDAEWITRINDNILQPFTHRSVPYEPLLHTTSKFGHLPYGTKFFRHEYIDRHVVPQNFKTLVPPIPIFDKLNDTYSQGQV</sequence>
<comment type="caution">
    <text evidence="2">The sequence shown here is derived from an EMBL/GenBank/DDBJ whole genome shotgun (WGS) entry which is preliminary data.</text>
</comment>
<keyword evidence="3" id="KW-1185">Reference proteome</keyword>
<dbReference type="SUPFAM" id="SSF52540">
    <property type="entry name" value="P-loop containing nucleoside triphosphate hydrolases"/>
    <property type="match status" value="1"/>
</dbReference>
<evidence type="ECO:0000313" key="2">
    <source>
        <dbReference type="EMBL" id="RUS84292.1"/>
    </source>
</evidence>
<dbReference type="PROSITE" id="PS50096">
    <property type="entry name" value="IQ"/>
    <property type="match status" value="3"/>
</dbReference>
<dbReference type="InterPro" id="IPR000048">
    <property type="entry name" value="IQ_motif_EF-hand-BS"/>
</dbReference>
<dbReference type="OrthoDB" id="190375at2759"/>
<dbReference type="Pfam" id="PF00612">
    <property type="entry name" value="IQ"/>
    <property type="match status" value="3"/>
</dbReference>
<dbReference type="SMART" id="SM00015">
    <property type="entry name" value="IQ"/>
    <property type="match status" value="3"/>
</dbReference>
<dbReference type="Proteomes" id="UP000271974">
    <property type="component" value="Unassembled WGS sequence"/>
</dbReference>
<dbReference type="InterPro" id="IPR027417">
    <property type="entry name" value="P-loop_NTPase"/>
</dbReference>
<dbReference type="STRING" id="188477.A0A3S1C6H7"/>
<protein>
    <recommendedName>
        <fullName evidence="4">Spermatogenesis-associated protein 17</fullName>
    </recommendedName>
</protein>
<reference evidence="2 3" key="1">
    <citation type="submission" date="2019-01" db="EMBL/GenBank/DDBJ databases">
        <title>A draft genome assembly of the solar-powered sea slug Elysia chlorotica.</title>
        <authorList>
            <person name="Cai H."/>
            <person name="Li Q."/>
            <person name="Fang X."/>
            <person name="Li J."/>
            <person name="Curtis N.E."/>
            <person name="Altenburger A."/>
            <person name="Shibata T."/>
            <person name="Feng M."/>
            <person name="Maeda T."/>
            <person name="Schwartz J.A."/>
            <person name="Shigenobu S."/>
            <person name="Lundholm N."/>
            <person name="Nishiyama T."/>
            <person name="Yang H."/>
            <person name="Hasebe M."/>
            <person name="Li S."/>
            <person name="Pierce S.K."/>
            <person name="Wang J."/>
        </authorList>
    </citation>
    <scope>NUCLEOTIDE SEQUENCE [LARGE SCALE GENOMIC DNA]</scope>
    <source>
        <strain evidence="2">EC2010</strain>
        <tissue evidence="2">Whole organism of an adult</tissue>
    </source>
</reference>
<evidence type="ECO:0008006" key="4">
    <source>
        <dbReference type="Google" id="ProtNLM"/>
    </source>
</evidence>
<proteinExistence type="predicted"/>
<dbReference type="EMBL" id="RQTK01000210">
    <property type="protein sequence ID" value="RUS84292.1"/>
    <property type="molecule type" value="Genomic_DNA"/>
</dbReference>
<gene>
    <name evidence="2" type="ORF">EGW08_007936</name>
</gene>
<dbReference type="AlphaFoldDB" id="A0A3S1C6H7"/>
<dbReference type="Gene3D" id="1.20.5.190">
    <property type="match status" value="1"/>
</dbReference>
<evidence type="ECO:0000256" key="1">
    <source>
        <dbReference type="SAM" id="MobiDB-lite"/>
    </source>
</evidence>